<keyword evidence="1" id="KW-0175">Coiled coil</keyword>
<dbReference type="Proteomes" id="UP000626109">
    <property type="component" value="Unassembled WGS sequence"/>
</dbReference>
<dbReference type="EMBL" id="CAJNNW010032471">
    <property type="protein sequence ID" value="CAE8713240.1"/>
    <property type="molecule type" value="Genomic_DNA"/>
</dbReference>
<name>A0A813KR96_POLGL</name>
<feature type="non-terminal residue" evidence="2">
    <location>
        <position position="77"/>
    </location>
</feature>
<gene>
    <name evidence="2" type="ORF">PGLA2088_LOCUS37412</name>
</gene>
<comment type="caution">
    <text evidence="2">The sequence shown here is derived from an EMBL/GenBank/DDBJ whole genome shotgun (WGS) entry which is preliminary data.</text>
</comment>
<dbReference type="PANTHER" id="PTHR34894:SF5">
    <property type="entry name" value="EF-HAND DOMAIN-CONTAINING PROTEIN"/>
    <property type="match status" value="1"/>
</dbReference>
<dbReference type="AlphaFoldDB" id="A0A813KR96"/>
<feature type="coiled-coil region" evidence="1">
    <location>
        <begin position="38"/>
        <end position="72"/>
    </location>
</feature>
<dbReference type="PANTHER" id="PTHR34894">
    <property type="entry name" value="SAM-DEPENDENT METHYLTRANSFERASE RSMI, CONSERVED SITE"/>
    <property type="match status" value="1"/>
</dbReference>
<reference evidence="2" key="1">
    <citation type="submission" date="2021-02" db="EMBL/GenBank/DDBJ databases">
        <authorList>
            <person name="Dougan E. K."/>
            <person name="Rhodes N."/>
            <person name="Thang M."/>
            <person name="Chan C."/>
        </authorList>
    </citation>
    <scope>NUCLEOTIDE SEQUENCE</scope>
</reference>
<accession>A0A813KR96</accession>
<sequence length="77" mass="9014">VEELVPILSIGLNEIVRQVSQHCLERGLVLEKIWRTYVELFERALADARATLKKQKERTSKLEAELVRIQNELEELK</sequence>
<evidence type="ECO:0000313" key="3">
    <source>
        <dbReference type="Proteomes" id="UP000626109"/>
    </source>
</evidence>
<organism evidence="2 3">
    <name type="scientific">Polarella glacialis</name>
    <name type="common">Dinoflagellate</name>
    <dbReference type="NCBI Taxonomy" id="89957"/>
    <lineage>
        <taxon>Eukaryota</taxon>
        <taxon>Sar</taxon>
        <taxon>Alveolata</taxon>
        <taxon>Dinophyceae</taxon>
        <taxon>Suessiales</taxon>
        <taxon>Suessiaceae</taxon>
        <taxon>Polarella</taxon>
    </lineage>
</organism>
<evidence type="ECO:0000313" key="2">
    <source>
        <dbReference type="EMBL" id="CAE8713240.1"/>
    </source>
</evidence>
<evidence type="ECO:0000256" key="1">
    <source>
        <dbReference type="SAM" id="Coils"/>
    </source>
</evidence>
<feature type="non-terminal residue" evidence="2">
    <location>
        <position position="1"/>
    </location>
</feature>
<protein>
    <submittedName>
        <fullName evidence="2">Uncharacterized protein</fullName>
    </submittedName>
</protein>
<proteinExistence type="predicted"/>